<evidence type="ECO:0000256" key="7">
    <source>
        <dbReference type="ARBA" id="ARBA00022553"/>
    </source>
</evidence>
<evidence type="ECO:0000256" key="12">
    <source>
        <dbReference type="SAM" id="Coils"/>
    </source>
</evidence>
<dbReference type="GO" id="GO:0005793">
    <property type="term" value="C:endoplasmic reticulum-Golgi intermediate compartment"/>
    <property type="evidence" value="ECO:0007669"/>
    <property type="project" value="TreeGrafter"/>
</dbReference>
<dbReference type="GO" id="GO:0005509">
    <property type="term" value="F:calcium ion binding"/>
    <property type="evidence" value="ECO:0007669"/>
    <property type="project" value="TreeGrafter"/>
</dbReference>
<evidence type="ECO:0000313" key="16">
    <source>
        <dbReference type="WBParaSite" id="nRc.2.0.1.t15962-RA"/>
    </source>
</evidence>
<keyword evidence="9" id="KW-0677">Repeat</keyword>
<evidence type="ECO:0000256" key="10">
    <source>
        <dbReference type="ARBA" id="ARBA00023034"/>
    </source>
</evidence>
<reference evidence="16" key="1">
    <citation type="submission" date="2022-11" db="UniProtKB">
        <authorList>
            <consortium name="WormBaseParasite"/>
        </authorList>
    </citation>
    <scope>IDENTIFICATION</scope>
</reference>
<dbReference type="InterPro" id="IPR057576">
    <property type="entry name" value="NUCB1_N"/>
</dbReference>
<evidence type="ECO:0000256" key="4">
    <source>
        <dbReference type="ARBA" id="ARBA00004613"/>
    </source>
</evidence>
<organism evidence="15 16">
    <name type="scientific">Romanomermis culicivorax</name>
    <name type="common">Nematode worm</name>
    <dbReference type="NCBI Taxonomy" id="13658"/>
    <lineage>
        <taxon>Eukaryota</taxon>
        <taxon>Metazoa</taxon>
        <taxon>Ecdysozoa</taxon>
        <taxon>Nematoda</taxon>
        <taxon>Enoplea</taxon>
        <taxon>Dorylaimia</taxon>
        <taxon>Mermithida</taxon>
        <taxon>Mermithoidea</taxon>
        <taxon>Mermithidae</taxon>
        <taxon>Romanomermis</taxon>
    </lineage>
</organism>
<proteinExistence type="predicted"/>
<keyword evidence="11" id="KW-0472">Membrane</keyword>
<name>A0A915IPQ2_ROMCU</name>
<dbReference type="PANTHER" id="PTHR19237">
    <property type="entry name" value="NUCLEOBINDIN"/>
    <property type="match status" value="1"/>
</dbReference>
<dbReference type="GO" id="GO:0005794">
    <property type="term" value="C:Golgi apparatus"/>
    <property type="evidence" value="ECO:0007669"/>
    <property type="project" value="UniProtKB-SubCell"/>
</dbReference>
<keyword evidence="5" id="KW-0963">Cytoplasm</keyword>
<feature type="chain" id="PRO_5037620575" description="NUCB1-like N-terminal domain-containing protein" evidence="13">
    <location>
        <begin position="24"/>
        <end position="211"/>
    </location>
</feature>
<dbReference type="WBParaSite" id="nRc.2.0.1.t15962-RA">
    <property type="protein sequence ID" value="nRc.2.0.1.t15962-RA"/>
    <property type="gene ID" value="nRc.2.0.1.g15962"/>
</dbReference>
<evidence type="ECO:0000313" key="15">
    <source>
        <dbReference type="Proteomes" id="UP000887565"/>
    </source>
</evidence>
<feature type="coiled-coil region" evidence="12">
    <location>
        <begin position="154"/>
        <end position="204"/>
    </location>
</feature>
<accession>A0A915IPQ2</accession>
<keyword evidence="12" id="KW-0175">Coiled coil</keyword>
<protein>
    <recommendedName>
        <fullName evidence="14">NUCB1-like N-terminal domain-containing protein</fullName>
    </recommendedName>
</protein>
<evidence type="ECO:0000259" key="14">
    <source>
        <dbReference type="Pfam" id="PF25434"/>
    </source>
</evidence>
<keyword evidence="8 13" id="KW-0732">Signal</keyword>
<feature type="domain" description="NUCB1-like N-terminal" evidence="14">
    <location>
        <begin position="26"/>
        <end position="146"/>
    </location>
</feature>
<evidence type="ECO:0000256" key="6">
    <source>
        <dbReference type="ARBA" id="ARBA00022525"/>
    </source>
</evidence>
<evidence type="ECO:0000256" key="1">
    <source>
        <dbReference type="ARBA" id="ARBA00004370"/>
    </source>
</evidence>
<sequence>MTIFRRPIFIAFFSFFVWNFIAAPPVLESNSKTTLSPAEEQEKEKWGLEYGKYVKEVISVLESDPVFAEKIKNASEEDVKSGKIAQLLDFVGHDLRTKLDELKRVELEKLRFYADEKEKLRQLPGHLGHEKPNFDENDLKALMLQTSKDLEIINEKIELERKRQEMKLEYENRRRKQQLSGAELEKTLKEEELAKRQAQDVKMNHPVSGVK</sequence>
<keyword evidence="10" id="KW-0333">Golgi apparatus</keyword>
<dbReference type="PANTHER" id="PTHR19237:SF20">
    <property type="entry name" value="NUCLEOBINDIN 1"/>
    <property type="match status" value="1"/>
</dbReference>
<evidence type="ECO:0000256" key="5">
    <source>
        <dbReference type="ARBA" id="ARBA00022490"/>
    </source>
</evidence>
<evidence type="ECO:0000256" key="9">
    <source>
        <dbReference type="ARBA" id="ARBA00022737"/>
    </source>
</evidence>
<evidence type="ECO:0000256" key="3">
    <source>
        <dbReference type="ARBA" id="ARBA00004555"/>
    </source>
</evidence>
<evidence type="ECO:0000256" key="8">
    <source>
        <dbReference type="ARBA" id="ARBA00022729"/>
    </source>
</evidence>
<dbReference type="GO" id="GO:0070062">
    <property type="term" value="C:extracellular exosome"/>
    <property type="evidence" value="ECO:0007669"/>
    <property type="project" value="TreeGrafter"/>
</dbReference>
<evidence type="ECO:0000256" key="11">
    <source>
        <dbReference type="ARBA" id="ARBA00023136"/>
    </source>
</evidence>
<keyword evidence="7" id="KW-0597">Phosphoprotein</keyword>
<evidence type="ECO:0000256" key="2">
    <source>
        <dbReference type="ARBA" id="ARBA00004496"/>
    </source>
</evidence>
<dbReference type="Proteomes" id="UP000887565">
    <property type="component" value="Unplaced"/>
</dbReference>
<keyword evidence="6" id="KW-0964">Secreted</keyword>
<dbReference type="InterPro" id="IPR040250">
    <property type="entry name" value="Nucleobindin"/>
</dbReference>
<dbReference type="AlphaFoldDB" id="A0A915IPQ2"/>
<dbReference type="Pfam" id="PF25434">
    <property type="entry name" value="NUCB1_N"/>
    <property type="match status" value="1"/>
</dbReference>
<dbReference type="GO" id="GO:0016020">
    <property type="term" value="C:membrane"/>
    <property type="evidence" value="ECO:0007669"/>
    <property type="project" value="UniProtKB-SubCell"/>
</dbReference>
<feature type="signal peptide" evidence="13">
    <location>
        <begin position="1"/>
        <end position="23"/>
    </location>
</feature>
<evidence type="ECO:0000256" key="13">
    <source>
        <dbReference type="SAM" id="SignalP"/>
    </source>
</evidence>
<comment type="subcellular location">
    <subcellularLocation>
        <location evidence="2">Cytoplasm</location>
    </subcellularLocation>
    <subcellularLocation>
        <location evidence="3">Golgi apparatus</location>
    </subcellularLocation>
    <subcellularLocation>
        <location evidence="1">Membrane</location>
    </subcellularLocation>
    <subcellularLocation>
        <location evidence="4">Secreted</location>
    </subcellularLocation>
</comment>
<keyword evidence="15" id="KW-1185">Reference proteome</keyword>